<name>A0A8S1PCG4_9CILI</name>
<evidence type="ECO:0000256" key="1">
    <source>
        <dbReference type="ARBA" id="ARBA00022574"/>
    </source>
</evidence>
<dbReference type="PROSITE" id="PS50294">
    <property type="entry name" value="WD_REPEATS_REGION"/>
    <property type="match status" value="2"/>
</dbReference>
<comment type="caution">
    <text evidence="4">The sequence shown here is derived from an EMBL/GenBank/DDBJ whole genome shotgun (WGS) entry which is preliminary data.</text>
</comment>
<keyword evidence="5" id="KW-1185">Reference proteome</keyword>
<reference evidence="4" key="1">
    <citation type="submission" date="2021-01" db="EMBL/GenBank/DDBJ databases">
        <authorList>
            <consortium name="Genoscope - CEA"/>
            <person name="William W."/>
        </authorList>
    </citation>
    <scope>NUCLEOTIDE SEQUENCE</scope>
</reference>
<sequence length="437" mass="50987">MNIYLGSQNFNSIQLKNTNISGLSFFDCDLANSKFLNVEINSCNFNFADLSNVEWINVRCKEKPFLKAHIKKVIAIQFSPNGQLIASAGEENVIKLWNADSYQFILNLEGHAGQINTLQFTKDSLKLFSGSDDCTIRQWDLNQEINPKSTIKSEIVDQFQDEILKVQISKDTNKLYALDKKECFYILNLSILWFDDFVLTMQKSSFNLFCLNPKQTIVAIAYDNSEIELIDYETKSSKVIDTVKDQIYKMEFSEDGNYLAIATNSSTFILDINKNKMISEFQFADIELSTILFDLESNDIIFSANEFIFLRKIHQPKIECQEKKEKCFDIVISPNGKLAALLFEKKIIIKEVLSQNFERLIPFDLQPNQIKFSEDSNKLSYFLNEQETIKHFQIIDIKQLQIIYEISWNYNQWKSLVISQNFEKLKMKFHYLMEQLY</sequence>
<feature type="repeat" description="WD" evidence="3">
    <location>
        <begin position="66"/>
        <end position="107"/>
    </location>
</feature>
<dbReference type="OrthoDB" id="431715at2759"/>
<dbReference type="Proteomes" id="UP000692954">
    <property type="component" value="Unassembled WGS sequence"/>
</dbReference>
<evidence type="ECO:0000313" key="5">
    <source>
        <dbReference type="Proteomes" id="UP000692954"/>
    </source>
</evidence>
<accession>A0A8S1PCG4</accession>
<protein>
    <submittedName>
        <fullName evidence="4">Uncharacterized protein</fullName>
    </submittedName>
</protein>
<dbReference type="InterPro" id="IPR001680">
    <property type="entry name" value="WD40_rpt"/>
</dbReference>
<proteinExistence type="predicted"/>
<evidence type="ECO:0000313" key="4">
    <source>
        <dbReference type="EMBL" id="CAD8100900.1"/>
    </source>
</evidence>
<organism evidence="4 5">
    <name type="scientific">Paramecium sonneborni</name>
    <dbReference type="NCBI Taxonomy" id="65129"/>
    <lineage>
        <taxon>Eukaryota</taxon>
        <taxon>Sar</taxon>
        <taxon>Alveolata</taxon>
        <taxon>Ciliophora</taxon>
        <taxon>Intramacronucleata</taxon>
        <taxon>Oligohymenophorea</taxon>
        <taxon>Peniculida</taxon>
        <taxon>Parameciidae</taxon>
        <taxon>Paramecium</taxon>
    </lineage>
</organism>
<keyword evidence="1 3" id="KW-0853">WD repeat</keyword>
<evidence type="ECO:0000256" key="2">
    <source>
        <dbReference type="ARBA" id="ARBA00022737"/>
    </source>
</evidence>
<keyword evidence="2" id="KW-0677">Repeat</keyword>
<feature type="repeat" description="WD" evidence="3">
    <location>
        <begin position="108"/>
        <end position="149"/>
    </location>
</feature>
<evidence type="ECO:0000256" key="3">
    <source>
        <dbReference type="PROSITE-ProRule" id="PRU00221"/>
    </source>
</evidence>
<dbReference type="PROSITE" id="PS50082">
    <property type="entry name" value="WD_REPEATS_2"/>
    <property type="match status" value="2"/>
</dbReference>
<dbReference type="EMBL" id="CAJJDN010000074">
    <property type="protein sequence ID" value="CAD8100900.1"/>
    <property type="molecule type" value="Genomic_DNA"/>
</dbReference>
<dbReference type="SMART" id="SM00320">
    <property type="entry name" value="WD40"/>
    <property type="match status" value="3"/>
</dbReference>
<dbReference type="PANTHER" id="PTHR22847">
    <property type="entry name" value="WD40 REPEAT PROTEIN"/>
    <property type="match status" value="1"/>
</dbReference>
<dbReference type="Pfam" id="PF00400">
    <property type="entry name" value="WD40"/>
    <property type="match status" value="2"/>
</dbReference>
<dbReference type="GO" id="GO:1990234">
    <property type="term" value="C:transferase complex"/>
    <property type="evidence" value="ECO:0007669"/>
    <property type="project" value="UniProtKB-ARBA"/>
</dbReference>
<dbReference type="AlphaFoldDB" id="A0A8S1PCG4"/>
<gene>
    <name evidence="4" type="ORF">PSON_ATCC_30995.1.T0740281</name>
</gene>
<dbReference type="PANTHER" id="PTHR22847:SF637">
    <property type="entry name" value="WD REPEAT DOMAIN 5B"/>
    <property type="match status" value="1"/>
</dbReference>